<reference evidence="2 3" key="1">
    <citation type="submission" date="2021-06" db="EMBL/GenBank/DDBJ databases">
        <title>Caerostris extrusa draft genome.</title>
        <authorList>
            <person name="Kono N."/>
            <person name="Arakawa K."/>
        </authorList>
    </citation>
    <scope>NUCLEOTIDE SEQUENCE [LARGE SCALE GENOMIC DNA]</scope>
</reference>
<feature type="compositionally biased region" description="Basic and acidic residues" evidence="1">
    <location>
        <begin position="77"/>
        <end position="89"/>
    </location>
</feature>
<proteinExistence type="predicted"/>
<dbReference type="AlphaFoldDB" id="A0AAV4U6R2"/>
<protein>
    <submittedName>
        <fullName evidence="2">Uncharacterized protein</fullName>
    </submittedName>
</protein>
<name>A0AAV4U6R2_CAEEX</name>
<evidence type="ECO:0000313" key="3">
    <source>
        <dbReference type="Proteomes" id="UP001054945"/>
    </source>
</evidence>
<comment type="caution">
    <text evidence="2">The sequence shown here is derived from an EMBL/GenBank/DDBJ whole genome shotgun (WGS) entry which is preliminary data.</text>
</comment>
<keyword evidence="3" id="KW-1185">Reference proteome</keyword>
<dbReference type="EMBL" id="BPLR01012348">
    <property type="protein sequence ID" value="GIY53310.1"/>
    <property type="molecule type" value="Genomic_DNA"/>
</dbReference>
<accession>A0AAV4U6R2</accession>
<dbReference type="Proteomes" id="UP001054945">
    <property type="component" value="Unassembled WGS sequence"/>
</dbReference>
<evidence type="ECO:0000313" key="2">
    <source>
        <dbReference type="EMBL" id="GIY53310.1"/>
    </source>
</evidence>
<organism evidence="2 3">
    <name type="scientific">Caerostris extrusa</name>
    <name type="common">Bark spider</name>
    <name type="synonym">Caerostris bankana</name>
    <dbReference type="NCBI Taxonomy" id="172846"/>
    <lineage>
        <taxon>Eukaryota</taxon>
        <taxon>Metazoa</taxon>
        <taxon>Ecdysozoa</taxon>
        <taxon>Arthropoda</taxon>
        <taxon>Chelicerata</taxon>
        <taxon>Arachnida</taxon>
        <taxon>Araneae</taxon>
        <taxon>Araneomorphae</taxon>
        <taxon>Entelegynae</taxon>
        <taxon>Araneoidea</taxon>
        <taxon>Araneidae</taxon>
        <taxon>Caerostris</taxon>
    </lineage>
</organism>
<feature type="region of interest" description="Disordered" evidence="1">
    <location>
        <begin position="70"/>
        <end position="89"/>
    </location>
</feature>
<sequence length="89" mass="9915">MEFCKITVSLFDRSLSWQKVSEETEFCNCRSHKTPPTALQIITLHCESCKAHSSLSLSAHDPSLITLDSVTPSGVSGHEDERKIMPLLQ</sequence>
<evidence type="ECO:0000256" key="1">
    <source>
        <dbReference type="SAM" id="MobiDB-lite"/>
    </source>
</evidence>
<gene>
    <name evidence="2" type="ORF">CEXT_625311</name>
</gene>